<keyword evidence="1" id="KW-1133">Transmembrane helix</keyword>
<name>A0AAE3IMV0_9BACT</name>
<gene>
    <name evidence="2" type="ORF">OD355_09810</name>
</gene>
<evidence type="ECO:0000313" key="3">
    <source>
        <dbReference type="Proteomes" id="UP001209317"/>
    </source>
</evidence>
<evidence type="ECO:0000256" key="1">
    <source>
        <dbReference type="SAM" id="Phobius"/>
    </source>
</evidence>
<protein>
    <submittedName>
        <fullName evidence="2">DUF1573 domain-containing protein</fullName>
    </submittedName>
</protein>
<comment type="caution">
    <text evidence="2">The sequence shown here is derived from an EMBL/GenBank/DDBJ whole genome shotgun (WGS) entry which is preliminary data.</text>
</comment>
<organism evidence="2 3">
    <name type="scientific">Haoranjiania flava</name>
    <dbReference type="NCBI Taxonomy" id="1856322"/>
    <lineage>
        <taxon>Bacteria</taxon>
        <taxon>Pseudomonadati</taxon>
        <taxon>Bacteroidota</taxon>
        <taxon>Chitinophagia</taxon>
        <taxon>Chitinophagales</taxon>
        <taxon>Chitinophagaceae</taxon>
        <taxon>Haoranjiania</taxon>
    </lineage>
</organism>
<dbReference type="InterPro" id="IPR013783">
    <property type="entry name" value="Ig-like_fold"/>
</dbReference>
<dbReference type="RefSeq" id="WP_263038295.1">
    <property type="nucleotide sequence ID" value="NZ_JAOTPL010000014.1"/>
</dbReference>
<keyword evidence="1" id="KW-0812">Transmembrane</keyword>
<sequence>MNQPTIDHLHKIKHKNIARFKFLPAFLIMVTILLSIAGCKNMEDIKTTVAVEDNGRHYYPILTGQELEIVFPIKNTGMHPFMLTDIITSCGCITANTSSVKAIPSGAEGRLLLKYNSTKNIGYVKHYITLYGNLATADKIDITFDVHVVPNAMYTKDYEELYQEEKNKGGNVKDLVDGNENNKGYYMDEDF</sequence>
<dbReference type="Gene3D" id="2.60.40.10">
    <property type="entry name" value="Immunoglobulins"/>
    <property type="match status" value="1"/>
</dbReference>
<proteinExistence type="predicted"/>
<dbReference type="AlphaFoldDB" id="A0AAE3IMV0"/>
<dbReference type="Pfam" id="PF07610">
    <property type="entry name" value="DUF1573"/>
    <property type="match status" value="1"/>
</dbReference>
<evidence type="ECO:0000313" key="2">
    <source>
        <dbReference type="EMBL" id="MCU7694809.1"/>
    </source>
</evidence>
<keyword evidence="3" id="KW-1185">Reference proteome</keyword>
<dbReference type="PANTHER" id="PTHR37833:SF1">
    <property type="entry name" value="SIGNAL PEPTIDE PROTEIN"/>
    <property type="match status" value="1"/>
</dbReference>
<dbReference type="EMBL" id="JAOTPL010000014">
    <property type="protein sequence ID" value="MCU7694809.1"/>
    <property type="molecule type" value="Genomic_DNA"/>
</dbReference>
<dbReference type="PANTHER" id="PTHR37833">
    <property type="entry name" value="LIPOPROTEIN-RELATED"/>
    <property type="match status" value="1"/>
</dbReference>
<dbReference type="InterPro" id="IPR011467">
    <property type="entry name" value="DUF1573"/>
</dbReference>
<keyword evidence="1" id="KW-0472">Membrane</keyword>
<dbReference type="Proteomes" id="UP001209317">
    <property type="component" value="Unassembled WGS sequence"/>
</dbReference>
<feature type="transmembrane region" description="Helical" evidence="1">
    <location>
        <begin position="20"/>
        <end position="38"/>
    </location>
</feature>
<reference evidence="2" key="1">
    <citation type="submission" date="2022-10" db="EMBL/GenBank/DDBJ databases">
        <authorList>
            <person name="Kim H.S."/>
            <person name="Kim J.-S."/>
            <person name="Suh M.K."/>
            <person name="Eom M.K."/>
            <person name="Lee J.-S."/>
        </authorList>
    </citation>
    <scope>NUCLEOTIDE SEQUENCE</scope>
    <source>
        <strain evidence="2">LIP-5</strain>
    </source>
</reference>
<accession>A0AAE3IMV0</accession>